<keyword evidence="4" id="KW-0812">Transmembrane</keyword>
<dbReference type="GO" id="GO:0005783">
    <property type="term" value="C:endoplasmic reticulum"/>
    <property type="evidence" value="ECO:0007669"/>
    <property type="project" value="UniProtKB-SubCell"/>
</dbReference>
<dbReference type="SUPFAM" id="SSF53187">
    <property type="entry name" value="Zn-dependent exopeptidases"/>
    <property type="match status" value="1"/>
</dbReference>
<evidence type="ECO:0000256" key="2">
    <source>
        <dbReference type="ARBA" id="ARBA00004240"/>
    </source>
</evidence>
<evidence type="ECO:0000313" key="7">
    <source>
        <dbReference type="Proteomes" id="UP000663868"/>
    </source>
</evidence>
<reference evidence="6" key="1">
    <citation type="submission" date="2021-02" db="EMBL/GenBank/DDBJ databases">
        <authorList>
            <person name="Nowell W R."/>
        </authorList>
    </citation>
    <scope>NUCLEOTIDE SEQUENCE</scope>
</reference>
<evidence type="ECO:0000256" key="1">
    <source>
        <dbReference type="ARBA" id="ARBA00001947"/>
    </source>
</evidence>
<feature type="transmembrane region" description="Helical" evidence="4">
    <location>
        <begin position="33"/>
        <end position="54"/>
    </location>
</feature>
<dbReference type="Gene3D" id="3.40.630.10">
    <property type="entry name" value="Zn peptidases"/>
    <property type="match status" value="1"/>
</dbReference>
<dbReference type="InterPro" id="IPR007484">
    <property type="entry name" value="Peptidase_M28"/>
</dbReference>
<gene>
    <name evidence="6" type="ORF">KXQ929_LOCUS36466</name>
</gene>
<keyword evidence="3" id="KW-0256">Endoplasmic reticulum</keyword>
<dbReference type="Pfam" id="PF04389">
    <property type="entry name" value="Peptidase_M28"/>
    <property type="match status" value="1"/>
</dbReference>
<dbReference type="PANTHER" id="PTHR12147">
    <property type="entry name" value="METALLOPEPTIDASE M28 FAMILY MEMBER"/>
    <property type="match status" value="1"/>
</dbReference>
<proteinExistence type="predicted"/>
<feature type="domain" description="Peptidase M28" evidence="5">
    <location>
        <begin position="148"/>
        <end position="251"/>
    </location>
</feature>
<dbReference type="GO" id="GO:0006508">
    <property type="term" value="P:proteolysis"/>
    <property type="evidence" value="ECO:0007669"/>
    <property type="project" value="InterPro"/>
</dbReference>
<dbReference type="AlphaFoldDB" id="A0A819X7X5"/>
<evidence type="ECO:0000313" key="6">
    <source>
        <dbReference type="EMBL" id="CAF4136626.1"/>
    </source>
</evidence>
<organism evidence="6 7">
    <name type="scientific">Adineta steineri</name>
    <dbReference type="NCBI Taxonomy" id="433720"/>
    <lineage>
        <taxon>Eukaryota</taxon>
        <taxon>Metazoa</taxon>
        <taxon>Spiralia</taxon>
        <taxon>Gnathifera</taxon>
        <taxon>Rotifera</taxon>
        <taxon>Eurotatoria</taxon>
        <taxon>Bdelloidea</taxon>
        <taxon>Adinetida</taxon>
        <taxon>Adinetidae</taxon>
        <taxon>Adineta</taxon>
    </lineage>
</organism>
<comment type="caution">
    <text evidence="6">The sequence shown here is derived from an EMBL/GenBank/DDBJ whole genome shotgun (WGS) entry which is preliminary data.</text>
</comment>
<dbReference type="GO" id="GO:0008235">
    <property type="term" value="F:metalloexopeptidase activity"/>
    <property type="evidence" value="ECO:0007669"/>
    <property type="project" value="InterPro"/>
</dbReference>
<keyword evidence="4" id="KW-0472">Membrane</keyword>
<name>A0A819X7X5_9BILA</name>
<dbReference type="PANTHER" id="PTHR12147:SF22">
    <property type="entry name" value="ENDOPLASMIC RETICULUM METALLOPEPTIDASE 1"/>
    <property type="match status" value="1"/>
</dbReference>
<accession>A0A819X7X5</accession>
<protein>
    <recommendedName>
        <fullName evidence="5">Peptidase M28 domain-containing protein</fullName>
    </recommendedName>
</protein>
<dbReference type="InterPro" id="IPR045175">
    <property type="entry name" value="M28_fam"/>
</dbReference>
<dbReference type="Proteomes" id="UP000663868">
    <property type="component" value="Unassembled WGS sequence"/>
</dbReference>
<evidence type="ECO:0000259" key="5">
    <source>
        <dbReference type="Pfam" id="PF04389"/>
    </source>
</evidence>
<keyword evidence="4" id="KW-1133">Transmembrane helix</keyword>
<comment type="cofactor">
    <cofactor evidence="1">
        <name>Zn(2+)</name>
        <dbReference type="ChEBI" id="CHEBI:29105"/>
    </cofactor>
</comment>
<evidence type="ECO:0000256" key="3">
    <source>
        <dbReference type="ARBA" id="ARBA00022824"/>
    </source>
</evidence>
<sequence>MNEIVEETVFIPQVSNRNQIHRQSHNNQHLKEFILWFLLLICLLLLAGPFAHHLSYSVPTVKTRTIPRHVFSEERALDYLINLTQYGSRISNTRGNFDARDYLISQIKRICSMNKRDIQCELDLQNFTDSQHNQLQNILVRVSNSINKSQNISTLMLSAHYDSVEFSPRAGDDGSGVVIILELLSNLINDLTINFSNVHLIILFTNAEETRLEGSKAFITNHRWRFNVRHFLNVDSSNCNEVANLLRTTSSQLVIDYSRVTRPRTN</sequence>
<feature type="non-terminal residue" evidence="6">
    <location>
        <position position="1"/>
    </location>
</feature>
<evidence type="ECO:0000256" key="4">
    <source>
        <dbReference type="SAM" id="Phobius"/>
    </source>
</evidence>
<dbReference type="EMBL" id="CAJOBB010005674">
    <property type="protein sequence ID" value="CAF4136626.1"/>
    <property type="molecule type" value="Genomic_DNA"/>
</dbReference>
<comment type="subcellular location">
    <subcellularLocation>
        <location evidence="2">Endoplasmic reticulum</location>
    </subcellularLocation>
</comment>